<protein>
    <recommendedName>
        <fullName evidence="2">LITAF domain-containing protein</fullName>
    </recommendedName>
</protein>
<feature type="region of interest" description="Disordered" evidence="1">
    <location>
        <begin position="350"/>
        <end position="375"/>
    </location>
</feature>
<feature type="region of interest" description="Disordered" evidence="1">
    <location>
        <begin position="244"/>
        <end position="284"/>
    </location>
</feature>
<organism evidence="4">
    <name type="scientific">Camponotus floridanus</name>
    <name type="common">Florida carpenter ant</name>
    <dbReference type="NCBI Taxonomy" id="104421"/>
    <lineage>
        <taxon>Eukaryota</taxon>
        <taxon>Metazoa</taxon>
        <taxon>Ecdysozoa</taxon>
        <taxon>Arthropoda</taxon>
        <taxon>Hexapoda</taxon>
        <taxon>Insecta</taxon>
        <taxon>Pterygota</taxon>
        <taxon>Neoptera</taxon>
        <taxon>Endopterygota</taxon>
        <taxon>Hymenoptera</taxon>
        <taxon>Apocrita</taxon>
        <taxon>Aculeata</taxon>
        <taxon>Formicoidea</taxon>
        <taxon>Formicidae</taxon>
        <taxon>Formicinae</taxon>
        <taxon>Camponotus</taxon>
    </lineage>
</organism>
<dbReference type="AlphaFoldDB" id="E1ZYW9"/>
<dbReference type="STRING" id="104421.E1ZYW9"/>
<feature type="compositionally biased region" description="Basic and acidic residues" evidence="1">
    <location>
        <begin position="363"/>
        <end position="375"/>
    </location>
</feature>
<evidence type="ECO:0000256" key="1">
    <source>
        <dbReference type="SAM" id="MobiDB-lite"/>
    </source>
</evidence>
<feature type="compositionally biased region" description="Basic and acidic residues" evidence="1">
    <location>
        <begin position="244"/>
        <end position="266"/>
    </location>
</feature>
<sequence length="479" mass="54678">MEIARREESLSPMPEGNCTDALYARRQTDNLSYRSSLSSRIYLQRYKKMSVETKNEAACFYKSQRVECKRNEPSQSGTLFPWITTVKIPDDKARAPKQPNNVFSTEVETWKYHDKSVRCPACGEKETPIIFKQQKFTSSRLAAFCLLGCWPFCFIPLLMSRGKSVRTLCPRCGYDYGVRADEMVCSPKCASSRGGQSDSATSQTRRLWTECSSSRMQLGYWDRQNHCSPCDVCSSNDYANEKRDRRRNLNETKAQERSESESDNRTTSKVWNSPKSLESRSSSERVNGAVISDGYIGHQDLNIQLSAMNDAFSAQSMRPFLYPAAAAARLLLALFAEILATERWLERAYRSHEADGGEDEEAKTEGRREGEGESTYSERGRLLRAAFECPGFFATVTVPISVLTSEEPPPPPSARYLRKNRVYFSRFNFTLLKEQKCLEIVLNLNCSTERIGDSEPDNPKFDSLRFREFMEYESEKFNG</sequence>
<dbReference type="EMBL" id="GL435242">
    <property type="protein sequence ID" value="EFN73659.1"/>
    <property type="molecule type" value="Genomic_DNA"/>
</dbReference>
<dbReference type="Pfam" id="PF10601">
    <property type="entry name" value="zf-LITAF-like"/>
    <property type="match status" value="1"/>
</dbReference>
<proteinExistence type="predicted"/>
<evidence type="ECO:0000259" key="2">
    <source>
        <dbReference type="PROSITE" id="PS51837"/>
    </source>
</evidence>
<dbReference type="PROSITE" id="PS51837">
    <property type="entry name" value="LITAF"/>
    <property type="match status" value="1"/>
</dbReference>
<dbReference type="InParanoid" id="E1ZYW9"/>
<dbReference type="Proteomes" id="UP000000311">
    <property type="component" value="Unassembled WGS sequence"/>
</dbReference>
<accession>E1ZYW9</accession>
<name>E1ZYW9_CAMFO</name>
<keyword evidence="4" id="KW-1185">Reference proteome</keyword>
<feature type="domain" description="LITAF" evidence="2">
    <location>
        <begin position="99"/>
        <end position="181"/>
    </location>
</feature>
<reference evidence="3 4" key="1">
    <citation type="journal article" date="2010" name="Science">
        <title>Genomic comparison of the ants Camponotus floridanus and Harpegnathos saltator.</title>
        <authorList>
            <person name="Bonasio R."/>
            <person name="Zhang G."/>
            <person name="Ye C."/>
            <person name="Mutti N.S."/>
            <person name="Fang X."/>
            <person name="Qin N."/>
            <person name="Donahue G."/>
            <person name="Yang P."/>
            <person name="Li Q."/>
            <person name="Li C."/>
            <person name="Zhang P."/>
            <person name="Huang Z."/>
            <person name="Berger S.L."/>
            <person name="Reinberg D."/>
            <person name="Wang J."/>
            <person name="Liebig J."/>
        </authorList>
    </citation>
    <scope>NUCLEOTIDE SEQUENCE [LARGE SCALE GENOMIC DNA]</scope>
    <source>
        <strain evidence="4">C129</strain>
    </source>
</reference>
<evidence type="ECO:0000313" key="3">
    <source>
        <dbReference type="EMBL" id="EFN73659.1"/>
    </source>
</evidence>
<evidence type="ECO:0000313" key="4">
    <source>
        <dbReference type="Proteomes" id="UP000000311"/>
    </source>
</evidence>
<dbReference type="InterPro" id="IPR006629">
    <property type="entry name" value="LITAF"/>
</dbReference>
<gene>
    <name evidence="3" type="ORF">EAG_08456</name>
</gene>